<dbReference type="PANTHER" id="PTHR33653:SF1">
    <property type="entry name" value="RIBONUCLEASE VAPC2"/>
    <property type="match status" value="1"/>
</dbReference>
<dbReference type="HAMAP" id="MF_00265">
    <property type="entry name" value="VapC_Nob1"/>
    <property type="match status" value="1"/>
</dbReference>
<evidence type="ECO:0000256" key="4">
    <source>
        <dbReference type="ARBA" id="ARBA00022723"/>
    </source>
</evidence>
<dbReference type="Gene3D" id="3.40.50.1010">
    <property type="entry name" value="5'-nuclease"/>
    <property type="match status" value="1"/>
</dbReference>
<keyword evidence="3 8" id="KW-0540">Nuclease</keyword>
<comment type="function">
    <text evidence="8">Toxic component of a toxin-antitoxin (TA) system. An RNase.</text>
</comment>
<comment type="caution">
    <text evidence="8">Lacks conserved residue(s) required for the propagation of feature annotation.</text>
</comment>
<evidence type="ECO:0000256" key="2">
    <source>
        <dbReference type="ARBA" id="ARBA00022649"/>
    </source>
</evidence>
<dbReference type="PANTHER" id="PTHR33653">
    <property type="entry name" value="RIBONUCLEASE VAPC2"/>
    <property type="match status" value="1"/>
</dbReference>
<keyword evidence="4 8" id="KW-0479">Metal-binding</keyword>
<evidence type="ECO:0000256" key="6">
    <source>
        <dbReference type="ARBA" id="ARBA00022842"/>
    </source>
</evidence>
<evidence type="ECO:0000256" key="5">
    <source>
        <dbReference type="ARBA" id="ARBA00022801"/>
    </source>
</evidence>
<gene>
    <name evidence="8" type="primary">vapC</name>
    <name evidence="9" type="ORF">Aca07nite_24030</name>
</gene>
<dbReference type="EMBL" id="BOMF01000045">
    <property type="protein sequence ID" value="GID45128.1"/>
    <property type="molecule type" value="Genomic_DNA"/>
</dbReference>
<evidence type="ECO:0000256" key="7">
    <source>
        <dbReference type="ARBA" id="ARBA00038093"/>
    </source>
</evidence>
<organism evidence="9">
    <name type="scientific">Actinoplanes campanulatus</name>
    <dbReference type="NCBI Taxonomy" id="113559"/>
    <lineage>
        <taxon>Bacteria</taxon>
        <taxon>Bacillati</taxon>
        <taxon>Actinomycetota</taxon>
        <taxon>Actinomycetes</taxon>
        <taxon>Micromonosporales</taxon>
        <taxon>Micromonosporaceae</taxon>
        <taxon>Actinoplanes</taxon>
    </lineage>
</organism>
<keyword evidence="2 8" id="KW-1277">Toxin-antitoxin system</keyword>
<dbReference type="InterPro" id="IPR029060">
    <property type="entry name" value="PIN-like_dom_sf"/>
</dbReference>
<protein>
    <recommendedName>
        <fullName evidence="8">Ribonuclease VapC</fullName>
        <shortName evidence="8">RNase VapC</shortName>
        <ecNumber evidence="8">3.1.-.-</ecNumber>
    </recommendedName>
    <alternativeName>
        <fullName evidence="8">Toxin VapC</fullName>
    </alternativeName>
</protein>
<accession>A0ABQ3WFE7</accession>
<reference evidence="9" key="1">
    <citation type="submission" date="2021-01" db="EMBL/GenBank/DDBJ databases">
        <title>Whole genome shotgun sequence of Actinoplanes capillaceus NBRC 16408.</title>
        <authorList>
            <person name="Komaki H."/>
            <person name="Tamura T."/>
        </authorList>
    </citation>
    <scope>NUCLEOTIDE SEQUENCE [LARGE SCALE GENOMIC DNA]</scope>
    <source>
        <strain evidence="9">NBRC 16408</strain>
    </source>
</reference>
<feature type="binding site" evidence="8">
    <location>
        <position position="108"/>
    </location>
    <ligand>
        <name>Mg(2+)</name>
        <dbReference type="ChEBI" id="CHEBI:18420"/>
    </ligand>
</feature>
<keyword evidence="8" id="KW-0800">Toxin</keyword>
<evidence type="ECO:0000256" key="8">
    <source>
        <dbReference type="HAMAP-Rule" id="MF_00265"/>
    </source>
</evidence>
<name>A0ABQ3WFE7_9ACTN</name>
<comment type="cofactor">
    <cofactor evidence="1 8">
        <name>Mg(2+)</name>
        <dbReference type="ChEBI" id="CHEBI:18420"/>
    </cofactor>
</comment>
<evidence type="ECO:0000256" key="1">
    <source>
        <dbReference type="ARBA" id="ARBA00001946"/>
    </source>
</evidence>
<dbReference type="InterPro" id="IPR050556">
    <property type="entry name" value="Type_II_TA_system_RNase"/>
</dbReference>
<evidence type="ECO:0000256" key="3">
    <source>
        <dbReference type="ARBA" id="ARBA00022722"/>
    </source>
</evidence>
<dbReference type="EC" id="3.1.-.-" evidence="8"/>
<keyword evidence="5 8" id="KW-0378">Hydrolase</keyword>
<proteinExistence type="inferred from homology"/>
<comment type="similarity">
    <text evidence="7 8">Belongs to the PINc/VapC protein family.</text>
</comment>
<comment type="caution">
    <text evidence="9">The sequence shown here is derived from an EMBL/GenBank/DDBJ whole genome shotgun (WGS) entry which is preliminary data.</text>
</comment>
<dbReference type="InterPro" id="IPR022907">
    <property type="entry name" value="VapC_family"/>
</dbReference>
<evidence type="ECO:0000313" key="9">
    <source>
        <dbReference type="EMBL" id="GID45128.1"/>
    </source>
</evidence>
<sequence length="148" mass="16249">MADMLDAGSGAQPASAPTSSAVWRILRDEALREAWAGVISDHAIGSCRPQRTEFRRSARGRDEFEEMTSMFADLFPDVAVPKSAWQWVDSAQYRLMRAGAHRALSCVDLLICACAAVGGLTVLHDDNDFVAAARHLPDLSERRIHDLP</sequence>
<keyword evidence="6 8" id="KW-0460">Magnesium</keyword>
<dbReference type="SUPFAM" id="SSF88723">
    <property type="entry name" value="PIN domain-like"/>
    <property type="match status" value="1"/>
</dbReference>